<evidence type="ECO:0000313" key="4">
    <source>
        <dbReference type="Proteomes" id="UP000653156"/>
    </source>
</evidence>
<dbReference type="SUPFAM" id="SSF54637">
    <property type="entry name" value="Thioesterase/thiol ester dehydrase-isomerase"/>
    <property type="match status" value="1"/>
</dbReference>
<evidence type="ECO:0000256" key="1">
    <source>
        <dbReference type="ARBA" id="ARBA00005953"/>
    </source>
</evidence>
<evidence type="ECO:0000313" key="3">
    <source>
        <dbReference type="EMBL" id="QRQ83052.1"/>
    </source>
</evidence>
<dbReference type="Proteomes" id="UP000653156">
    <property type="component" value="Chromosome"/>
</dbReference>
<gene>
    <name evidence="3" type="ORF">JQU52_06740</name>
</gene>
<reference evidence="3" key="1">
    <citation type="submission" date="2021-02" db="EMBL/GenBank/DDBJ databases">
        <title>Neisseriaceae sp. 26B isolated from the cloaca of a Common Toad-headed Turtle (Mesoclemmys nasuta).</title>
        <authorList>
            <person name="Spergser J."/>
            <person name="Busse H.-J."/>
        </authorList>
    </citation>
    <scope>NUCLEOTIDE SEQUENCE</scope>
    <source>
        <strain evidence="3">26B</strain>
    </source>
</reference>
<evidence type="ECO:0000256" key="2">
    <source>
        <dbReference type="ARBA" id="ARBA00022801"/>
    </source>
</evidence>
<proteinExistence type="inferred from homology"/>
<dbReference type="KEGG" id="ptes:JQU52_06740"/>
<keyword evidence="2" id="KW-0378">Hydrolase</keyword>
<dbReference type="PANTHER" id="PTHR31793:SF27">
    <property type="entry name" value="NOVEL THIOESTERASE SUPERFAMILY DOMAIN AND SAPOSIN A-TYPE DOMAIN CONTAINING PROTEIN (0610012H03RIK)"/>
    <property type="match status" value="1"/>
</dbReference>
<keyword evidence="4" id="KW-1185">Reference proteome</keyword>
<name>A0A892ZJD6_9NEIS</name>
<dbReference type="InterPro" id="IPR029069">
    <property type="entry name" value="HotDog_dom_sf"/>
</dbReference>
<dbReference type="PANTHER" id="PTHR31793">
    <property type="entry name" value="4-HYDROXYBENZOYL-COA THIOESTERASE FAMILY MEMBER"/>
    <property type="match status" value="1"/>
</dbReference>
<protein>
    <submittedName>
        <fullName evidence="3">Thioesterase family protein</fullName>
    </submittedName>
</protein>
<comment type="similarity">
    <text evidence="1">Belongs to the 4-hydroxybenzoyl-CoA thioesterase family.</text>
</comment>
<dbReference type="EMBL" id="CP069798">
    <property type="protein sequence ID" value="QRQ83052.1"/>
    <property type="molecule type" value="Genomic_DNA"/>
</dbReference>
<dbReference type="RefSeq" id="WP_230340351.1">
    <property type="nucleotide sequence ID" value="NZ_CP069798.1"/>
</dbReference>
<dbReference type="InterPro" id="IPR050563">
    <property type="entry name" value="4-hydroxybenzoyl-CoA_TE"/>
</dbReference>
<accession>A0A892ZJD6</accession>
<organism evidence="3 4">
    <name type="scientific">Paralysiella testudinis</name>
    <dbReference type="NCBI Taxonomy" id="2809020"/>
    <lineage>
        <taxon>Bacteria</taxon>
        <taxon>Pseudomonadati</taxon>
        <taxon>Pseudomonadota</taxon>
        <taxon>Betaproteobacteria</taxon>
        <taxon>Neisseriales</taxon>
        <taxon>Neisseriaceae</taxon>
        <taxon>Paralysiella</taxon>
    </lineage>
</organism>
<sequence>MSRVQIKLPETFVFHTDIAVQIGDINYGNHLANDAVLRLCHEARLRFLQALGFSEMDVAGVGLIMADAAIRFQGQAFYGDVLRFDIGVSDIGSAGFALIYQIKRISDDAAIACVKNGMVFFNYAEQTIAQTPPAFIQAVAAPIPSQPSQE</sequence>
<dbReference type="AlphaFoldDB" id="A0A892ZJD6"/>
<dbReference type="GO" id="GO:0047617">
    <property type="term" value="F:fatty acyl-CoA hydrolase activity"/>
    <property type="evidence" value="ECO:0007669"/>
    <property type="project" value="TreeGrafter"/>
</dbReference>
<dbReference type="Gene3D" id="3.10.129.10">
    <property type="entry name" value="Hotdog Thioesterase"/>
    <property type="match status" value="1"/>
</dbReference>
<dbReference type="CDD" id="cd00586">
    <property type="entry name" value="4HBT"/>
    <property type="match status" value="1"/>
</dbReference>
<dbReference type="Pfam" id="PF13279">
    <property type="entry name" value="4HBT_2"/>
    <property type="match status" value="1"/>
</dbReference>